<dbReference type="EMBL" id="BEYU01000032">
    <property type="protein sequence ID" value="GBG27516.1"/>
    <property type="molecule type" value="Genomic_DNA"/>
</dbReference>
<dbReference type="GO" id="GO:0032549">
    <property type="term" value="F:ribonucleoside binding"/>
    <property type="evidence" value="ECO:0007669"/>
    <property type="project" value="InterPro"/>
</dbReference>
<dbReference type="Gene3D" id="3.90.1110.10">
    <property type="entry name" value="RNA polymerase Rpb2, domain 2"/>
    <property type="match status" value="1"/>
</dbReference>
<dbReference type="InterPro" id="IPR007120">
    <property type="entry name" value="DNA-dir_RNAP_su2_dom"/>
</dbReference>
<evidence type="ECO:0000256" key="8">
    <source>
        <dbReference type="ARBA" id="ARBA00022833"/>
    </source>
</evidence>
<evidence type="ECO:0000256" key="4">
    <source>
        <dbReference type="ARBA" id="ARBA00022679"/>
    </source>
</evidence>
<dbReference type="InterPro" id="IPR037034">
    <property type="entry name" value="RNA_pol_Rpb2_2_sf"/>
</dbReference>
<evidence type="ECO:0000259" key="18">
    <source>
        <dbReference type="Pfam" id="PF04563"/>
    </source>
</evidence>
<evidence type="ECO:0000259" key="21">
    <source>
        <dbReference type="Pfam" id="PF04567"/>
    </source>
</evidence>
<feature type="domain" description="DNA-directed RNA polymerase subunit 2 hybrid-binding" evidence="15">
    <location>
        <begin position="717"/>
        <end position="1092"/>
    </location>
</feature>
<keyword evidence="4 13" id="KW-0808">Transferase</keyword>
<dbReference type="GO" id="GO:0008270">
    <property type="term" value="F:zinc ion binding"/>
    <property type="evidence" value="ECO:0007669"/>
    <property type="project" value="UniProtKB-KW"/>
</dbReference>
<organism evidence="22 23">
    <name type="scientific">Hondaea fermentalgiana</name>
    <dbReference type="NCBI Taxonomy" id="2315210"/>
    <lineage>
        <taxon>Eukaryota</taxon>
        <taxon>Sar</taxon>
        <taxon>Stramenopiles</taxon>
        <taxon>Bigyra</taxon>
        <taxon>Labyrinthulomycetes</taxon>
        <taxon>Thraustochytrida</taxon>
        <taxon>Thraustochytriidae</taxon>
        <taxon>Hondaea</taxon>
    </lineage>
</organism>
<feature type="region of interest" description="Disordered" evidence="14">
    <location>
        <begin position="1"/>
        <end position="44"/>
    </location>
</feature>
<dbReference type="Pfam" id="PF04566">
    <property type="entry name" value="RNA_pol_Rpb2_4"/>
    <property type="match status" value="1"/>
</dbReference>
<feature type="domain" description="RNA polymerase beta subunit protrusion" evidence="18">
    <location>
        <begin position="67"/>
        <end position="444"/>
    </location>
</feature>
<evidence type="ECO:0000313" key="23">
    <source>
        <dbReference type="Proteomes" id="UP000241890"/>
    </source>
</evidence>
<comment type="catalytic activity">
    <reaction evidence="11 13">
        <text>RNA(n) + a ribonucleoside 5'-triphosphate = RNA(n+1) + diphosphate</text>
        <dbReference type="Rhea" id="RHEA:21248"/>
        <dbReference type="Rhea" id="RHEA-COMP:14527"/>
        <dbReference type="Rhea" id="RHEA-COMP:17342"/>
        <dbReference type="ChEBI" id="CHEBI:33019"/>
        <dbReference type="ChEBI" id="CHEBI:61557"/>
        <dbReference type="ChEBI" id="CHEBI:140395"/>
        <dbReference type="EC" id="2.7.7.6"/>
    </reaction>
</comment>
<dbReference type="EC" id="2.7.7.6" evidence="13"/>
<proteinExistence type="inferred from homology"/>
<dbReference type="FunFam" id="3.90.1070.20:FF:000002">
    <property type="entry name" value="DNA-directed RNA polymerase subunit beta"/>
    <property type="match status" value="1"/>
</dbReference>
<keyword evidence="8" id="KW-0862">Zinc</keyword>
<dbReference type="Pfam" id="PF04561">
    <property type="entry name" value="RNA_pol_Rpb2_2"/>
    <property type="match status" value="1"/>
</dbReference>
<evidence type="ECO:0000256" key="2">
    <source>
        <dbReference type="ARBA" id="ARBA00006835"/>
    </source>
</evidence>
<keyword evidence="10" id="KW-0539">Nucleus</keyword>
<feature type="domain" description="RNA polymerase Rpb2" evidence="21">
    <location>
        <begin position="661"/>
        <end position="708"/>
    </location>
</feature>
<dbReference type="FunCoup" id="A0A2R5G8X5">
    <property type="interactions" value="442"/>
</dbReference>
<evidence type="ECO:0000256" key="7">
    <source>
        <dbReference type="ARBA" id="ARBA00022771"/>
    </source>
</evidence>
<evidence type="ECO:0000256" key="9">
    <source>
        <dbReference type="ARBA" id="ARBA00023163"/>
    </source>
</evidence>
<dbReference type="InterPro" id="IPR007642">
    <property type="entry name" value="RNA_pol_Rpb2_2"/>
</dbReference>
<dbReference type="InterPro" id="IPR007641">
    <property type="entry name" value="RNA_pol_Rpb2_7"/>
</dbReference>
<dbReference type="InParanoid" id="A0A2R5G8X5"/>
<feature type="domain" description="RNA polymerase Rpb2" evidence="20">
    <location>
        <begin position="577"/>
        <end position="638"/>
    </location>
</feature>
<evidence type="ECO:0000259" key="19">
    <source>
        <dbReference type="Pfam" id="PF04565"/>
    </source>
</evidence>
<evidence type="ECO:0000256" key="3">
    <source>
        <dbReference type="ARBA" id="ARBA00022478"/>
    </source>
</evidence>
<comment type="caution">
    <text evidence="22">The sequence shown here is derived from an EMBL/GenBank/DDBJ whole genome shotgun (WGS) entry which is preliminary data.</text>
</comment>
<dbReference type="AlphaFoldDB" id="A0A2R5G8X5"/>
<dbReference type="GO" id="GO:0000428">
    <property type="term" value="C:DNA-directed RNA polymerase complex"/>
    <property type="evidence" value="ECO:0007669"/>
    <property type="project" value="UniProtKB-KW"/>
</dbReference>
<evidence type="ECO:0000256" key="12">
    <source>
        <dbReference type="RuleBase" id="RU000434"/>
    </source>
</evidence>
<accession>A0A2R5G8X5</accession>
<dbReference type="Pfam" id="PF04560">
    <property type="entry name" value="RNA_pol_Rpb2_7"/>
    <property type="match status" value="1"/>
</dbReference>
<dbReference type="Pfam" id="PF04565">
    <property type="entry name" value="RNA_pol_Rpb2_3"/>
    <property type="match status" value="1"/>
</dbReference>
<dbReference type="Pfam" id="PF04567">
    <property type="entry name" value="RNA_pol_Rpb2_5"/>
    <property type="match status" value="1"/>
</dbReference>
<keyword evidence="3 13" id="KW-0240">DNA-directed RNA polymerase</keyword>
<feature type="domain" description="RNA polymerase Rpb2" evidence="17">
    <location>
        <begin position="216"/>
        <end position="400"/>
    </location>
</feature>
<evidence type="ECO:0000256" key="6">
    <source>
        <dbReference type="ARBA" id="ARBA00022723"/>
    </source>
</evidence>
<evidence type="ECO:0000256" key="1">
    <source>
        <dbReference type="ARBA" id="ARBA00004123"/>
    </source>
</evidence>
<evidence type="ECO:0000259" key="15">
    <source>
        <dbReference type="Pfam" id="PF00562"/>
    </source>
</evidence>
<dbReference type="FunFam" id="2.40.270.10:FF:000011">
    <property type="entry name" value="DNA-directed RNA polymerase subunit beta"/>
    <property type="match status" value="1"/>
</dbReference>
<dbReference type="InterPro" id="IPR014724">
    <property type="entry name" value="RNA_pol_RPB2_OB-fold"/>
</dbReference>
<dbReference type="FunFam" id="3.90.1100.10:FF:000014">
    <property type="entry name" value="DNA-directed RNA polymerase subunit beta"/>
    <property type="match status" value="1"/>
</dbReference>
<keyword evidence="9 13" id="KW-0804">Transcription</keyword>
<evidence type="ECO:0000313" key="22">
    <source>
        <dbReference type="EMBL" id="GBG27516.1"/>
    </source>
</evidence>
<keyword evidence="5 13" id="KW-0548">Nucleotidyltransferase</keyword>
<dbReference type="Proteomes" id="UP000241890">
    <property type="component" value="Unassembled WGS sequence"/>
</dbReference>
<dbReference type="InterPro" id="IPR007646">
    <property type="entry name" value="RNA_pol_Rpb2_4"/>
</dbReference>
<dbReference type="InterPro" id="IPR007647">
    <property type="entry name" value="RNA_pol_Rpb2_5"/>
</dbReference>
<dbReference type="Pfam" id="PF00562">
    <property type="entry name" value="RNA_pol_Rpb2_6"/>
    <property type="match status" value="1"/>
</dbReference>
<name>A0A2R5G8X5_9STRA</name>
<feature type="compositionally biased region" description="Acidic residues" evidence="14">
    <location>
        <begin position="1"/>
        <end position="12"/>
    </location>
</feature>
<dbReference type="FunFam" id="2.40.270.10:FF:000006">
    <property type="entry name" value="DNA-directed RNA polymerase subunit beta"/>
    <property type="match status" value="1"/>
</dbReference>
<comment type="function">
    <text evidence="13">DNA-dependent RNA polymerase catalyzes the transcription of DNA into RNA using the four ribonucleoside triphosphates as substrates.</text>
</comment>
<dbReference type="PANTHER" id="PTHR20856">
    <property type="entry name" value="DNA-DIRECTED RNA POLYMERASE I SUBUNIT 2"/>
    <property type="match status" value="1"/>
</dbReference>
<evidence type="ECO:0000256" key="13">
    <source>
        <dbReference type="RuleBase" id="RU363031"/>
    </source>
</evidence>
<dbReference type="FunFam" id="3.90.1100.10:FF:000021">
    <property type="entry name" value="DNA-directed RNA polymerase subunit beta"/>
    <property type="match status" value="1"/>
</dbReference>
<keyword evidence="7" id="KW-0863">Zinc-finger</keyword>
<feature type="domain" description="RNA polymerase Rpb2" evidence="19">
    <location>
        <begin position="476"/>
        <end position="540"/>
    </location>
</feature>
<comment type="subcellular location">
    <subcellularLocation>
        <location evidence="1">Nucleus</location>
    </subcellularLocation>
</comment>
<dbReference type="GO" id="GO:0006351">
    <property type="term" value="P:DNA-templated transcription"/>
    <property type="evidence" value="ECO:0007669"/>
    <property type="project" value="InterPro"/>
</dbReference>
<evidence type="ECO:0000259" key="20">
    <source>
        <dbReference type="Pfam" id="PF04566"/>
    </source>
</evidence>
<dbReference type="Gene3D" id="3.90.1100.10">
    <property type="match status" value="2"/>
</dbReference>
<dbReference type="Gene3D" id="3.90.1800.10">
    <property type="entry name" value="RNA polymerase alpha subunit dimerisation domain"/>
    <property type="match status" value="1"/>
</dbReference>
<gene>
    <name evidence="22" type="ORF">FCC1311_037392</name>
</gene>
<dbReference type="GO" id="GO:0003899">
    <property type="term" value="F:DNA-directed RNA polymerase activity"/>
    <property type="evidence" value="ECO:0007669"/>
    <property type="project" value="UniProtKB-EC"/>
</dbReference>
<dbReference type="InterPro" id="IPR037033">
    <property type="entry name" value="DNA-dir_RNAP_su2_hyb_sf"/>
</dbReference>
<feature type="domain" description="RNA polymerase Rpb2" evidence="16">
    <location>
        <begin position="1094"/>
        <end position="1179"/>
    </location>
</feature>
<comment type="similarity">
    <text evidence="2 12">Belongs to the RNA polymerase beta chain family.</text>
</comment>
<dbReference type="InterPro" id="IPR007121">
    <property type="entry name" value="RNA_pol_bsu_CS"/>
</dbReference>
<dbReference type="OrthoDB" id="10248617at2759"/>
<evidence type="ECO:0000256" key="11">
    <source>
        <dbReference type="ARBA" id="ARBA00048552"/>
    </source>
</evidence>
<dbReference type="Gene3D" id="2.40.270.10">
    <property type="entry name" value="DNA-directed RNA polymerase, subunit 2, domain 6"/>
    <property type="match status" value="1"/>
</dbReference>
<dbReference type="InterPro" id="IPR007645">
    <property type="entry name" value="RNA_pol_Rpb2_3"/>
</dbReference>
<dbReference type="Gene3D" id="2.40.50.150">
    <property type="match status" value="1"/>
</dbReference>
<dbReference type="GO" id="GO:0005634">
    <property type="term" value="C:nucleus"/>
    <property type="evidence" value="ECO:0007669"/>
    <property type="project" value="UniProtKB-SubCell"/>
</dbReference>
<dbReference type="SUPFAM" id="SSF64484">
    <property type="entry name" value="beta and beta-prime subunits of DNA dependent RNA-polymerase"/>
    <property type="match status" value="1"/>
</dbReference>
<evidence type="ECO:0000256" key="5">
    <source>
        <dbReference type="ARBA" id="ARBA00022695"/>
    </source>
</evidence>
<sequence>MAPESLEIEEEKGADVGQVGERLLPGPADIPQQKPSSGLTPRERAAVDEAPARNKWKLLPEFLKVRGLVKQHIDSYNHFVEVEMKKIVASKMNREIRSDNNHHFFLRYEDVYVGTPEVDQNLITYKVTPQECRLRDLTYAAPIYVDVCFTRGRGVFRKRKLQIGRIPVMLQSSRCRLRGKSVAELEKLKECPYDPGGYFVVKGSEKVILIQEQLSKNRIIIEQDSKKQTCASVTSSTHERKSRTAVYIKNNRIYLKHNSISADIPIFIVLKAMDCESELLINYAISGTSGIRQFLIASAEEAARAGIFTRDQALEFIGQYIKHSRAAKRSADDPTNTAPLRADEAKDVLALMVLGHVPVNNYDFRDKAFYLMYMVRQCCQAEADPSLLDDKDYYGNKRLELAGQLLALLFEDLFKRFNTELKLQAERVLSKANQADAFDIMKHMSQNIITNGFVQAISTGNWSLKRFKMERAGVTQQLSRLSFMSAIGHMTRITSQFEKTRKVSGPRALQPSQWGMLCPSDTPEGESCGLVKNLALLTHVTSDEEDGPVRQLVLRLGVEDIKLLGGEEIFSEGAYVVMLNGEILGLTAEPEVLAEQLRKLRRAGRLGEYVSVFVNRDKATVQIATDGGRMCRPLIVVDKATHRGKVRNKHLRMLREGKMAFHQLLEQGLIEYVDVNESNNTMVALSDVEGESAGGATMQEATHLEIDPLTILGIVVGLVPFPHHNQSPRNTYQCAMGKQAVGTIGMNQLERIDTLLYLMCYPHKPLVHSRTLELVNFDCVPAGQNAIVAVMSYSGYDIEDAIIINKSSMERGFARCMVMRKYATQLKTYANNTMDRLAPPPFATPDAPPAAAGKFCGVGYDGVIEIGSRVEKNGVLVNREMPTNTSDLMVTGPGMGHGSGEFKPSALCYKGPGDARVDKVMISSSEFESHIIKVVTREVRMIELGDKFSSRHGQKGVVGLIVPQVDMPFTDQGIVPDIIMNPHGFPSRMTVGKLMELICSKAGAVSGVRQYGTAFAENPVKACSETLVKHGHSYHGKEVVTDGITGETVEAHIFFGPVYYQRLKHMVADKMHARARGPRAVLTRQPTEGRSRDGGLRLGEMERDCLIGYGASGLLIERLMISSDIFEANVCLKCGFMANPVRCQNCRTGAHLTSLSLPYACKLLFQELHSMNIIPKLTLQDL</sequence>
<reference evidence="22 23" key="1">
    <citation type="submission" date="2017-12" db="EMBL/GenBank/DDBJ databases">
        <title>Sequencing, de novo assembly and annotation of complete genome of a new Thraustochytrid species, strain FCC1311.</title>
        <authorList>
            <person name="Sedici K."/>
            <person name="Godart F."/>
            <person name="Aiese Cigliano R."/>
            <person name="Sanseverino W."/>
            <person name="Barakat M."/>
            <person name="Ortet P."/>
            <person name="Marechal E."/>
            <person name="Cagnac O."/>
            <person name="Amato A."/>
        </authorList>
    </citation>
    <scope>NUCLEOTIDE SEQUENCE [LARGE SCALE GENOMIC DNA]</scope>
</reference>
<evidence type="ECO:0000259" key="16">
    <source>
        <dbReference type="Pfam" id="PF04560"/>
    </source>
</evidence>
<protein>
    <recommendedName>
        <fullName evidence="13">DNA-directed RNA polymerase subunit beta</fullName>
        <ecNumber evidence="13">2.7.7.6</ecNumber>
    </recommendedName>
</protein>
<evidence type="ECO:0000259" key="17">
    <source>
        <dbReference type="Pfam" id="PF04561"/>
    </source>
</evidence>
<evidence type="ECO:0000256" key="14">
    <source>
        <dbReference type="SAM" id="MobiDB-lite"/>
    </source>
</evidence>
<dbReference type="InterPro" id="IPR015712">
    <property type="entry name" value="DNA-dir_RNA_pol_su2"/>
</dbReference>
<keyword evidence="6" id="KW-0479">Metal-binding</keyword>
<dbReference type="InterPro" id="IPR007644">
    <property type="entry name" value="RNA_pol_bsu_protrusion"/>
</dbReference>
<dbReference type="CDD" id="cd00653">
    <property type="entry name" value="RNA_pol_B_RPB2"/>
    <property type="match status" value="1"/>
</dbReference>
<keyword evidence="23" id="KW-1185">Reference proteome</keyword>
<dbReference type="PROSITE" id="PS01166">
    <property type="entry name" value="RNA_POL_BETA"/>
    <property type="match status" value="1"/>
</dbReference>
<evidence type="ECO:0000256" key="10">
    <source>
        <dbReference type="ARBA" id="ARBA00023242"/>
    </source>
</evidence>
<dbReference type="GO" id="GO:0003677">
    <property type="term" value="F:DNA binding"/>
    <property type="evidence" value="ECO:0007669"/>
    <property type="project" value="InterPro"/>
</dbReference>
<dbReference type="Pfam" id="PF04563">
    <property type="entry name" value="RNA_pol_Rpb2_1"/>
    <property type="match status" value="1"/>
</dbReference>